<dbReference type="Proteomes" id="UP000006048">
    <property type="component" value="Chromosome"/>
</dbReference>
<dbReference type="Pfam" id="PF01259">
    <property type="entry name" value="SAICAR_synt"/>
    <property type="match status" value="1"/>
</dbReference>
<evidence type="ECO:0000313" key="12">
    <source>
        <dbReference type="Proteomes" id="UP000006048"/>
    </source>
</evidence>
<dbReference type="AlphaFoldDB" id="I4B4H6"/>
<dbReference type="NCBIfam" id="NF010568">
    <property type="entry name" value="PRK13961.1"/>
    <property type="match status" value="1"/>
</dbReference>
<comment type="catalytic activity">
    <reaction evidence="7 8">
        <text>5-amino-1-(5-phospho-D-ribosyl)imidazole-4-carboxylate + L-aspartate + ATP = (2S)-2-[5-amino-1-(5-phospho-beta-D-ribosyl)imidazole-4-carboxamido]succinate + ADP + phosphate + 2 H(+)</text>
        <dbReference type="Rhea" id="RHEA:22628"/>
        <dbReference type="ChEBI" id="CHEBI:15378"/>
        <dbReference type="ChEBI" id="CHEBI:29991"/>
        <dbReference type="ChEBI" id="CHEBI:30616"/>
        <dbReference type="ChEBI" id="CHEBI:43474"/>
        <dbReference type="ChEBI" id="CHEBI:58443"/>
        <dbReference type="ChEBI" id="CHEBI:77657"/>
        <dbReference type="ChEBI" id="CHEBI:456216"/>
        <dbReference type="EC" id="6.3.2.6"/>
    </reaction>
</comment>
<comment type="pathway">
    <text evidence="1 8">Purine metabolism; IMP biosynthesis via de novo pathway; 5-amino-1-(5-phospho-D-ribosyl)imidazole-4-carboxamide from 5-amino-1-(5-phospho-D-ribosyl)imidazole-4-carboxylate: step 1/2.</text>
</comment>
<name>I4B4H6_TURPD</name>
<dbReference type="STRING" id="869212.Turpa_1535"/>
<dbReference type="UniPathway" id="UPA00074">
    <property type="reaction ID" value="UER00131"/>
</dbReference>
<feature type="domain" description="SAICAR synthetase/ADE2 N-terminal" evidence="10">
    <location>
        <begin position="39"/>
        <end position="290"/>
    </location>
</feature>
<dbReference type="EC" id="6.3.2.6" evidence="8"/>
<dbReference type="PANTHER" id="PTHR43700">
    <property type="entry name" value="PHOSPHORIBOSYLAMINOIMIDAZOLE-SUCCINOCARBOXAMIDE SYNTHASE"/>
    <property type="match status" value="1"/>
</dbReference>
<organism evidence="11 12">
    <name type="scientific">Turneriella parva (strain ATCC BAA-1111 / DSM 21527 / NCTC 11395 / H)</name>
    <name type="common">Leptospira parva</name>
    <dbReference type="NCBI Taxonomy" id="869212"/>
    <lineage>
        <taxon>Bacteria</taxon>
        <taxon>Pseudomonadati</taxon>
        <taxon>Spirochaetota</taxon>
        <taxon>Spirochaetia</taxon>
        <taxon>Leptospirales</taxon>
        <taxon>Leptospiraceae</taxon>
        <taxon>Turneriella</taxon>
    </lineage>
</organism>
<dbReference type="GO" id="GO:0005524">
    <property type="term" value="F:ATP binding"/>
    <property type="evidence" value="ECO:0007669"/>
    <property type="project" value="UniProtKB-KW"/>
</dbReference>
<dbReference type="GO" id="GO:0005737">
    <property type="term" value="C:cytoplasm"/>
    <property type="evidence" value="ECO:0007669"/>
    <property type="project" value="TreeGrafter"/>
</dbReference>
<evidence type="ECO:0000313" key="11">
    <source>
        <dbReference type="EMBL" id="AFM12183.1"/>
    </source>
</evidence>
<evidence type="ECO:0000256" key="7">
    <source>
        <dbReference type="ARBA" id="ARBA00048475"/>
    </source>
</evidence>
<dbReference type="GO" id="GO:0006189">
    <property type="term" value="P:'de novo' IMP biosynthetic process"/>
    <property type="evidence" value="ECO:0007669"/>
    <property type="project" value="UniProtKB-UniRule"/>
</dbReference>
<dbReference type="CDD" id="cd01414">
    <property type="entry name" value="SAICAR_synt_Sc"/>
    <property type="match status" value="1"/>
</dbReference>
<evidence type="ECO:0000256" key="3">
    <source>
        <dbReference type="ARBA" id="ARBA00022598"/>
    </source>
</evidence>
<keyword evidence="4 8" id="KW-0547">Nucleotide-binding</keyword>
<protein>
    <recommendedName>
        <fullName evidence="8">Phosphoribosylaminoimidazole-succinocarboxamide synthase</fullName>
        <ecNumber evidence="8">6.3.2.6</ecNumber>
    </recommendedName>
    <alternativeName>
        <fullName evidence="8">SAICAR synthetase</fullName>
    </alternativeName>
</protein>
<reference evidence="11 12" key="1">
    <citation type="submission" date="2012-06" db="EMBL/GenBank/DDBJ databases">
        <title>The complete chromosome of genome of Turneriella parva DSM 21527.</title>
        <authorList>
            <consortium name="US DOE Joint Genome Institute (JGI-PGF)"/>
            <person name="Lucas S."/>
            <person name="Han J."/>
            <person name="Lapidus A."/>
            <person name="Bruce D."/>
            <person name="Goodwin L."/>
            <person name="Pitluck S."/>
            <person name="Peters L."/>
            <person name="Kyrpides N."/>
            <person name="Mavromatis K."/>
            <person name="Ivanova N."/>
            <person name="Mikhailova N."/>
            <person name="Chertkov O."/>
            <person name="Detter J.C."/>
            <person name="Tapia R."/>
            <person name="Han C."/>
            <person name="Land M."/>
            <person name="Hauser L."/>
            <person name="Markowitz V."/>
            <person name="Cheng J.-F."/>
            <person name="Hugenholtz P."/>
            <person name="Woyke T."/>
            <person name="Wu D."/>
            <person name="Gronow S."/>
            <person name="Wellnitz S."/>
            <person name="Brambilla E."/>
            <person name="Klenk H.-P."/>
            <person name="Eisen J.A."/>
        </authorList>
    </citation>
    <scope>NUCLEOTIDE SEQUENCE [LARGE SCALE GENOMIC DNA]</scope>
    <source>
        <strain evidence="12">ATCC BAA-1111 / DSM 21527 / NCTC 11395 / H</strain>
    </source>
</reference>
<dbReference type="PATRIC" id="fig|869212.3.peg.1529"/>
<dbReference type="InterPro" id="IPR028923">
    <property type="entry name" value="SAICAR_synt/ADE2_N"/>
</dbReference>
<evidence type="ECO:0000256" key="9">
    <source>
        <dbReference type="SAM" id="MobiDB-lite"/>
    </source>
</evidence>
<dbReference type="HOGENOM" id="CLU_045637_0_2_12"/>
<evidence type="ECO:0000256" key="6">
    <source>
        <dbReference type="ARBA" id="ARBA00022840"/>
    </source>
</evidence>
<dbReference type="GO" id="GO:0004639">
    <property type="term" value="F:phosphoribosylaminoimidazolesuccinocarboxamide synthase activity"/>
    <property type="evidence" value="ECO:0007669"/>
    <property type="project" value="UniProtKB-UniRule"/>
</dbReference>
<evidence type="ECO:0000256" key="2">
    <source>
        <dbReference type="ARBA" id="ARBA00010190"/>
    </source>
</evidence>
<dbReference type="SUPFAM" id="SSF56104">
    <property type="entry name" value="SAICAR synthase-like"/>
    <property type="match status" value="1"/>
</dbReference>
<comment type="similarity">
    <text evidence="2 8">Belongs to the SAICAR synthetase family.</text>
</comment>
<dbReference type="HAMAP" id="MF_00137">
    <property type="entry name" value="SAICAR_synth"/>
    <property type="match status" value="1"/>
</dbReference>
<dbReference type="Gene3D" id="3.30.470.20">
    <property type="entry name" value="ATP-grasp fold, B domain"/>
    <property type="match status" value="1"/>
</dbReference>
<keyword evidence="6 8" id="KW-0067">ATP-binding</keyword>
<dbReference type="KEGG" id="tpx:Turpa_1535"/>
<dbReference type="Gene3D" id="3.30.200.20">
    <property type="entry name" value="Phosphorylase Kinase, domain 1"/>
    <property type="match status" value="1"/>
</dbReference>
<sequence length="324" mass="35726">MMEHGSSKVGAGKDAIGAPTMEHGSSKVGADSHSLPPVTYRGKVRDVYDLGERMLLVSSDRLSAFDVVFGDTIPDKGKILNSISAHWFSLLGDIQHHFISAQTVALPPAFRSPQFEGRAALVKKTQRIDFECVVRGFLMGSGYKEYQAKQTLAGEQLPAGLARGAVLPEPRFTPAVKNDSGHDENIPFAEMRARLPTYADELKAKSLGLFAFAFAALKERGIYLLDTKFEFGLLNNELLLIDEIFTPDSSRFVEIDAYNKAIAAGTEIPTMDKQIVRDYVESIGWNKQPPAPKLPADVIQKTVAQYRKMQEIILSIKPEAISRK</sequence>
<evidence type="ECO:0000256" key="8">
    <source>
        <dbReference type="HAMAP-Rule" id="MF_00137"/>
    </source>
</evidence>
<dbReference type="EMBL" id="CP002959">
    <property type="protein sequence ID" value="AFM12183.1"/>
    <property type="molecule type" value="Genomic_DNA"/>
</dbReference>
<evidence type="ECO:0000256" key="4">
    <source>
        <dbReference type="ARBA" id="ARBA00022741"/>
    </source>
</evidence>
<dbReference type="PANTHER" id="PTHR43700:SF1">
    <property type="entry name" value="PHOSPHORIBOSYLAMINOIMIDAZOLE-SUCCINOCARBOXAMIDE SYNTHASE"/>
    <property type="match status" value="1"/>
</dbReference>
<evidence type="ECO:0000256" key="1">
    <source>
        <dbReference type="ARBA" id="ARBA00004672"/>
    </source>
</evidence>
<proteinExistence type="inferred from homology"/>
<keyword evidence="12" id="KW-1185">Reference proteome</keyword>
<gene>
    <name evidence="8" type="primary">purC</name>
    <name evidence="11" type="ordered locus">Turpa_1535</name>
</gene>
<evidence type="ECO:0000256" key="5">
    <source>
        <dbReference type="ARBA" id="ARBA00022755"/>
    </source>
</evidence>
<keyword evidence="5 8" id="KW-0658">Purine biosynthesis</keyword>
<evidence type="ECO:0000259" key="10">
    <source>
        <dbReference type="Pfam" id="PF01259"/>
    </source>
</evidence>
<feature type="region of interest" description="Disordered" evidence="9">
    <location>
        <begin position="1"/>
        <end position="32"/>
    </location>
</feature>
<accession>I4B4H6</accession>
<keyword evidence="3 8" id="KW-0436">Ligase</keyword>